<reference evidence="2 4" key="2">
    <citation type="submission" date="2016-10" db="EMBL/GenBank/DDBJ databases">
        <authorList>
            <person name="Varghese N."/>
            <person name="Submissions S."/>
        </authorList>
    </citation>
    <scope>NUCLEOTIDE SEQUENCE [LARGE SCALE GENOMIC DNA]</scope>
    <source>
        <strain evidence="2 4">BS2774</strain>
    </source>
</reference>
<reference evidence="1 3" key="1">
    <citation type="submission" date="2016-08" db="EMBL/GenBank/DDBJ databases">
        <title>Draft genome sequence of the type strain of Pseudomonas extremorientalis LMG 19695T isolated from drinking water reservoir.</title>
        <authorList>
            <person name="Tambong J.T."/>
        </authorList>
    </citation>
    <scope>NUCLEOTIDE SEQUENCE [LARGE SCALE GENOMIC DNA]</scope>
    <source>
        <strain evidence="1 3">LMG 19695</strain>
    </source>
</reference>
<organism evidence="1 3">
    <name type="scientific">Pseudomonas extremorientalis</name>
    <dbReference type="NCBI Taxonomy" id="169669"/>
    <lineage>
        <taxon>Bacteria</taxon>
        <taxon>Pseudomonadati</taxon>
        <taxon>Pseudomonadota</taxon>
        <taxon>Gammaproteobacteria</taxon>
        <taxon>Pseudomonadales</taxon>
        <taxon>Pseudomonadaceae</taxon>
        <taxon>Pseudomonas</taxon>
    </lineage>
</organism>
<proteinExistence type="predicted"/>
<dbReference type="EMBL" id="MDGK01000015">
    <property type="protein sequence ID" value="OIN11239.1"/>
    <property type="molecule type" value="Genomic_DNA"/>
</dbReference>
<sequence>MPRDFLQSGVPQAHTTTRQRLTSLLDLPKLYRTIDADPAIVGAAVVHIGSDYQVTVLREFVPLCSIRPKRVMLREMAGPIRAAEEYAQLAASSPRESQVWKEASGMALSCGGAVIGIIVAKAGIATAPLSAGSSLAVSYIAYTAAAASGLQCINGVWRTYRELANPEQNDYYDSLSWYQAMTLALDGISLVGAGSTSFVTVKTVMTIKNTTGRDLSDILRRMSRQERAKLTNEVLRLQNPRHPRELIRLKQLAGKLPKRFTNAQLRRNILIQLADQVGAAFAIAGSVLSGNINHLVIALYEEFDSHEH</sequence>
<evidence type="ECO:0000313" key="3">
    <source>
        <dbReference type="Proteomes" id="UP000181686"/>
    </source>
</evidence>
<dbReference type="Proteomes" id="UP000182654">
    <property type="component" value="Chromosome I"/>
</dbReference>
<evidence type="ECO:0000313" key="4">
    <source>
        <dbReference type="Proteomes" id="UP000182654"/>
    </source>
</evidence>
<accession>A0A1H0V0Y4</accession>
<evidence type="ECO:0000313" key="2">
    <source>
        <dbReference type="EMBL" id="SDP72192.1"/>
    </source>
</evidence>
<keyword evidence="4" id="KW-1185">Reference proteome</keyword>
<dbReference type="EMBL" id="LT629708">
    <property type="protein sequence ID" value="SDP72192.1"/>
    <property type="molecule type" value="Genomic_DNA"/>
</dbReference>
<dbReference type="RefSeq" id="WP_071488552.1">
    <property type="nucleotide sequence ID" value="NZ_LT629708.1"/>
</dbReference>
<evidence type="ECO:0000313" key="1">
    <source>
        <dbReference type="EMBL" id="OIN11239.1"/>
    </source>
</evidence>
<dbReference type="Proteomes" id="UP000181686">
    <property type="component" value="Unassembled WGS sequence"/>
</dbReference>
<dbReference type="AlphaFoldDB" id="A0A1H0V0Y4"/>
<protein>
    <submittedName>
        <fullName evidence="1">NAD synthetase</fullName>
    </submittedName>
</protein>
<gene>
    <name evidence="1" type="ORF">BFN10_03900</name>
    <name evidence="2" type="ORF">SAMN04490184_4546</name>
</gene>
<name>A0A1H0V0Y4_9PSED</name>